<dbReference type="Pfam" id="PF00005">
    <property type="entry name" value="ABC_tran"/>
    <property type="match status" value="1"/>
</dbReference>
<feature type="domain" description="ABC transporter" evidence="4">
    <location>
        <begin position="2"/>
        <end position="219"/>
    </location>
</feature>
<dbReference type="InterPro" id="IPR017911">
    <property type="entry name" value="MacB-like_ATP-bd"/>
</dbReference>
<keyword evidence="2" id="KW-0547">Nucleotide-binding</keyword>
<dbReference type="InterPro" id="IPR003593">
    <property type="entry name" value="AAA+_ATPase"/>
</dbReference>
<gene>
    <name evidence="5" type="ORF">AALM99_06500</name>
</gene>
<dbReference type="SUPFAM" id="SSF52540">
    <property type="entry name" value="P-loop containing nucleoside triphosphate hydrolases"/>
    <property type="match status" value="1"/>
</dbReference>
<keyword evidence="1" id="KW-0813">Transport</keyword>
<dbReference type="Proteomes" id="UP001565242">
    <property type="component" value="Unassembled WGS sequence"/>
</dbReference>
<sequence length="219" mass="24663">MIKLEDIKKSFQINREDFTVLKGINLEIHSGEFIGILGRSGSGKSTLLNLIGFLDSRFEGVYEFDGKSTRQYSDNELSRIRNKNVGFVFQNFSLIEEMNVKQNVELPLMYAGLSSKQADEEARNSLKQVGLEEFLGQSVKVLSGGQRQRVAIARAIVNQPRFVIADEPTGALDSKTSYEIMELFKELNQKGVTIILVTHDESLTSYCNRVMHLLDGEFS</sequence>
<accession>A0ABV4DBX9</accession>
<evidence type="ECO:0000259" key="4">
    <source>
        <dbReference type="PROSITE" id="PS50893"/>
    </source>
</evidence>
<reference evidence="5 6" key="1">
    <citation type="submission" date="2024-03" db="EMBL/GenBank/DDBJ databases">
        <title>Mouse gut bacterial collection (mGBC) of GemPharmatech.</title>
        <authorList>
            <person name="He Y."/>
            <person name="Dong L."/>
            <person name="Wu D."/>
            <person name="Gao X."/>
            <person name="Lin Z."/>
        </authorList>
    </citation>
    <scope>NUCLEOTIDE SEQUENCE [LARGE SCALE GENOMIC DNA]</scope>
    <source>
        <strain evidence="5 6">20-218</strain>
    </source>
</reference>
<name>A0ABV4DBX9_9LACT</name>
<dbReference type="InterPro" id="IPR015854">
    <property type="entry name" value="ABC_transpr_LolD-like"/>
</dbReference>
<dbReference type="PROSITE" id="PS50893">
    <property type="entry name" value="ABC_TRANSPORTER_2"/>
    <property type="match status" value="1"/>
</dbReference>
<evidence type="ECO:0000313" key="5">
    <source>
        <dbReference type="EMBL" id="MEY8538088.1"/>
    </source>
</evidence>
<dbReference type="PANTHER" id="PTHR24220:SF692">
    <property type="entry name" value="ABC TRANSPORTER DOMAIN-CONTAINING PROTEIN"/>
    <property type="match status" value="1"/>
</dbReference>
<dbReference type="PROSITE" id="PS00211">
    <property type="entry name" value="ABC_TRANSPORTER_1"/>
    <property type="match status" value="1"/>
</dbReference>
<keyword evidence="3 5" id="KW-0067">ATP-binding</keyword>
<evidence type="ECO:0000256" key="1">
    <source>
        <dbReference type="ARBA" id="ARBA00022448"/>
    </source>
</evidence>
<dbReference type="PANTHER" id="PTHR24220">
    <property type="entry name" value="IMPORT ATP-BINDING PROTEIN"/>
    <property type="match status" value="1"/>
</dbReference>
<dbReference type="GO" id="GO:0005524">
    <property type="term" value="F:ATP binding"/>
    <property type="evidence" value="ECO:0007669"/>
    <property type="project" value="UniProtKB-KW"/>
</dbReference>
<dbReference type="CDD" id="cd03255">
    <property type="entry name" value="ABC_MJ0796_LolCDE_FtsE"/>
    <property type="match status" value="1"/>
</dbReference>
<protein>
    <submittedName>
        <fullName evidence="5">ABC transporter ATP-binding protein</fullName>
    </submittedName>
</protein>
<evidence type="ECO:0000313" key="6">
    <source>
        <dbReference type="Proteomes" id="UP001565242"/>
    </source>
</evidence>
<dbReference type="InterPro" id="IPR017871">
    <property type="entry name" value="ABC_transporter-like_CS"/>
</dbReference>
<dbReference type="Gene3D" id="3.40.50.300">
    <property type="entry name" value="P-loop containing nucleotide triphosphate hydrolases"/>
    <property type="match status" value="1"/>
</dbReference>
<dbReference type="RefSeq" id="WP_369918258.1">
    <property type="nucleotide sequence ID" value="NZ_JBCLSQ010000013.1"/>
</dbReference>
<organism evidence="5 6">
    <name type="scientific">Lactococcus muris</name>
    <dbReference type="NCBI Taxonomy" id="2941330"/>
    <lineage>
        <taxon>Bacteria</taxon>
        <taxon>Bacillati</taxon>
        <taxon>Bacillota</taxon>
        <taxon>Bacilli</taxon>
        <taxon>Lactobacillales</taxon>
        <taxon>Streptococcaceae</taxon>
        <taxon>Lactococcus</taxon>
    </lineage>
</organism>
<dbReference type="InterPro" id="IPR003439">
    <property type="entry name" value="ABC_transporter-like_ATP-bd"/>
</dbReference>
<dbReference type="InterPro" id="IPR027417">
    <property type="entry name" value="P-loop_NTPase"/>
</dbReference>
<evidence type="ECO:0000256" key="3">
    <source>
        <dbReference type="ARBA" id="ARBA00022840"/>
    </source>
</evidence>
<keyword evidence="6" id="KW-1185">Reference proteome</keyword>
<dbReference type="SMART" id="SM00382">
    <property type="entry name" value="AAA"/>
    <property type="match status" value="1"/>
</dbReference>
<evidence type="ECO:0000256" key="2">
    <source>
        <dbReference type="ARBA" id="ARBA00022741"/>
    </source>
</evidence>
<comment type="caution">
    <text evidence="5">The sequence shown here is derived from an EMBL/GenBank/DDBJ whole genome shotgun (WGS) entry which is preliminary data.</text>
</comment>
<proteinExistence type="predicted"/>
<dbReference type="EMBL" id="JBCLSQ010000013">
    <property type="protein sequence ID" value="MEY8538088.1"/>
    <property type="molecule type" value="Genomic_DNA"/>
</dbReference>